<reference evidence="3" key="1">
    <citation type="journal article" date="2014" name="Int. J. Syst. Evol. Microbiol.">
        <title>Complete genome sequence of Corynebacterium casei LMG S-19264T (=DSM 44701T), isolated from a smear-ripened cheese.</title>
        <authorList>
            <consortium name="US DOE Joint Genome Institute (JGI-PGF)"/>
            <person name="Walter F."/>
            <person name="Albersmeier A."/>
            <person name="Kalinowski J."/>
            <person name="Ruckert C."/>
        </authorList>
    </citation>
    <scope>NUCLEOTIDE SEQUENCE</scope>
    <source>
        <strain evidence="3">JCM 17820</strain>
    </source>
</reference>
<dbReference type="Pfam" id="PF07790">
    <property type="entry name" value="Pilin_N"/>
    <property type="match status" value="1"/>
</dbReference>
<dbReference type="Proteomes" id="UP000605784">
    <property type="component" value="Unassembled WGS sequence"/>
</dbReference>
<evidence type="ECO:0000313" key="3">
    <source>
        <dbReference type="EMBL" id="GGO03401.1"/>
    </source>
</evidence>
<keyword evidence="4" id="KW-1185">Reference proteome</keyword>
<comment type="caution">
    <text evidence="3">The sequence shown here is derived from an EMBL/GenBank/DDBJ whole genome shotgun (WGS) entry which is preliminary data.</text>
</comment>
<feature type="compositionally biased region" description="Polar residues" evidence="1">
    <location>
        <begin position="143"/>
        <end position="155"/>
    </location>
</feature>
<evidence type="ECO:0000313" key="4">
    <source>
        <dbReference type="Proteomes" id="UP000605784"/>
    </source>
</evidence>
<sequence length="167" mass="17868">MSPVVGVILMAAIVVVLAAVVASLAVGFEGELQEPAPSGGFDREYAPSGEGNTDNRPYVVITHEVGRTVDADNVLIKDDAGNSIYWDDVWTGGPKVHAGEYVHIDGFASDAVLEPICEGRTYWIILQNEDGDSLVVNKWTASTPPRIPTSSPLDSNDNHVPDHCPND</sequence>
<protein>
    <recommendedName>
        <fullName evidence="2">Archaeal Type IV pilin N-terminal domain-containing protein</fullName>
    </recommendedName>
</protein>
<accession>A0A830GS66</accession>
<dbReference type="InterPro" id="IPR013373">
    <property type="entry name" value="Flagellin/pilin_N_arc"/>
</dbReference>
<reference evidence="3" key="2">
    <citation type="submission" date="2020-09" db="EMBL/GenBank/DDBJ databases">
        <authorList>
            <person name="Sun Q."/>
            <person name="Ohkuma M."/>
        </authorList>
    </citation>
    <scope>NUCLEOTIDE SEQUENCE</scope>
    <source>
        <strain evidence="3">JCM 17820</strain>
    </source>
</reference>
<evidence type="ECO:0000256" key="1">
    <source>
        <dbReference type="SAM" id="MobiDB-lite"/>
    </source>
</evidence>
<organism evidence="3 4">
    <name type="scientific">Haloarcula pellucida</name>
    <dbReference type="NCBI Taxonomy" id="1427151"/>
    <lineage>
        <taxon>Archaea</taxon>
        <taxon>Methanobacteriati</taxon>
        <taxon>Methanobacteriota</taxon>
        <taxon>Stenosarchaea group</taxon>
        <taxon>Halobacteria</taxon>
        <taxon>Halobacteriales</taxon>
        <taxon>Haloarculaceae</taxon>
        <taxon>Haloarcula</taxon>
    </lineage>
</organism>
<feature type="domain" description="Archaeal Type IV pilin N-terminal" evidence="2">
    <location>
        <begin position="2"/>
        <end position="76"/>
    </location>
</feature>
<feature type="region of interest" description="Disordered" evidence="1">
    <location>
        <begin position="143"/>
        <end position="167"/>
    </location>
</feature>
<dbReference type="InterPro" id="IPR012859">
    <property type="entry name" value="Pilin_N_archaeal"/>
</dbReference>
<dbReference type="NCBIfam" id="TIGR02537">
    <property type="entry name" value="arch_flag_Nterm"/>
    <property type="match status" value="1"/>
</dbReference>
<proteinExistence type="predicted"/>
<dbReference type="EMBL" id="BMOU01000007">
    <property type="protein sequence ID" value="GGO03401.1"/>
    <property type="molecule type" value="Genomic_DNA"/>
</dbReference>
<dbReference type="AlphaFoldDB" id="A0A830GS66"/>
<name>A0A830GS66_9EURY</name>
<gene>
    <name evidence="3" type="ORF">GCM10009030_38990</name>
</gene>
<feature type="compositionally biased region" description="Basic and acidic residues" evidence="1">
    <location>
        <begin position="156"/>
        <end position="167"/>
    </location>
</feature>
<feature type="region of interest" description="Disordered" evidence="1">
    <location>
        <begin position="35"/>
        <end position="56"/>
    </location>
</feature>
<evidence type="ECO:0000259" key="2">
    <source>
        <dbReference type="Pfam" id="PF07790"/>
    </source>
</evidence>